<keyword evidence="3 12" id="KW-0723">Serine/threonine-protein kinase</keyword>
<evidence type="ECO:0000256" key="6">
    <source>
        <dbReference type="ARBA" id="ARBA00022777"/>
    </source>
</evidence>
<comment type="caution">
    <text evidence="14">The sequence shown here is derived from an EMBL/GenBank/DDBJ whole genome shotgun (WGS) entry which is preliminary data.</text>
</comment>
<dbReference type="GO" id="GO:0007165">
    <property type="term" value="P:signal transduction"/>
    <property type="evidence" value="ECO:0007669"/>
    <property type="project" value="TreeGrafter"/>
</dbReference>
<dbReference type="GO" id="GO:0005737">
    <property type="term" value="C:cytoplasm"/>
    <property type="evidence" value="ECO:0007669"/>
    <property type="project" value="TreeGrafter"/>
</dbReference>
<evidence type="ECO:0000256" key="12">
    <source>
        <dbReference type="RuleBase" id="RU000304"/>
    </source>
</evidence>
<evidence type="ECO:0000313" key="15">
    <source>
        <dbReference type="Proteomes" id="UP000740883"/>
    </source>
</evidence>
<dbReference type="InterPro" id="IPR000719">
    <property type="entry name" value="Prot_kinase_dom"/>
</dbReference>
<organism evidence="14 15">
    <name type="scientific">Nosema granulosis</name>
    <dbReference type="NCBI Taxonomy" id="83296"/>
    <lineage>
        <taxon>Eukaryota</taxon>
        <taxon>Fungi</taxon>
        <taxon>Fungi incertae sedis</taxon>
        <taxon>Microsporidia</taxon>
        <taxon>Nosematidae</taxon>
        <taxon>Nosema</taxon>
    </lineage>
</organism>
<dbReference type="OrthoDB" id="1732493at2759"/>
<evidence type="ECO:0000256" key="5">
    <source>
        <dbReference type="ARBA" id="ARBA00022741"/>
    </source>
</evidence>
<dbReference type="InterPro" id="IPR011009">
    <property type="entry name" value="Kinase-like_dom_sf"/>
</dbReference>
<dbReference type="PROSITE" id="PS50011">
    <property type="entry name" value="PROTEIN_KINASE_DOM"/>
    <property type="match status" value="1"/>
</dbReference>
<dbReference type="GO" id="GO:0000307">
    <property type="term" value="C:cyclin-dependent protein kinase holoenzyme complex"/>
    <property type="evidence" value="ECO:0007669"/>
    <property type="project" value="TreeGrafter"/>
</dbReference>
<dbReference type="GO" id="GO:0010389">
    <property type="term" value="P:regulation of G2/M transition of mitotic cell cycle"/>
    <property type="evidence" value="ECO:0007669"/>
    <property type="project" value="TreeGrafter"/>
</dbReference>
<dbReference type="GO" id="GO:0000082">
    <property type="term" value="P:G1/S transition of mitotic cell cycle"/>
    <property type="evidence" value="ECO:0007669"/>
    <property type="project" value="TreeGrafter"/>
</dbReference>
<dbReference type="GO" id="GO:0005634">
    <property type="term" value="C:nucleus"/>
    <property type="evidence" value="ECO:0007669"/>
    <property type="project" value="TreeGrafter"/>
</dbReference>
<dbReference type="CDD" id="cd07829">
    <property type="entry name" value="STKc_CDK_like"/>
    <property type="match status" value="1"/>
</dbReference>
<comment type="catalytic activity">
    <reaction evidence="9">
        <text>L-threonyl-[protein] + ATP = O-phospho-L-threonyl-[protein] + ADP + H(+)</text>
        <dbReference type="Rhea" id="RHEA:46608"/>
        <dbReference type="Rhea" id="RHEA-COMP:11060"/>
        <dbReference type="Rhea" id="RHEA-COMP:11605"/>
        <dbReference type="ChEBI" id="CHEBI:15378"/>
        <dbReference type="ChEBI" id="CHEBI:30013"/>
        <dbReference type="ChEBI" id="CHEBI:30616"/>
        <dbReference type="ChEBI" id="CHEBI:61977"/>
        <dbReference type="ChEBI" id="CHEBI:456216"/>
        <dbReference type="EC" id="2.7.11.22"/>
    </reaction>
</comment>
<dbReference type="PROSITE" id="PS00107">
    <property type="entry name" value="PROTEIN_KINASE_ATP"/>
    <property type="match status" value="1"/>
</dbReference>
<sequence>MSESFQKIEKIGEGTYGVVYKAREKKTGKIVALKKIRLENESEGIPPTTIREIILLKNLRHSTIISLEDVIYNNEKMYLVFEFIDMDLRQFLDKIYTEDMVLQPHIIKKMAHQLVTSIHFCHSRNIFHRDLKPQNILVDSSGNIKLADFGLGRLASIPLRVYTSEVVTLWYRPPELLLGAKYYDSSVDVWSAACIIAEIILLKPLFPGDSEIDQLFKIFKILGTPNNQTWHNVETLQNFQKEFPKWKPMDLYEILDGEADLVHLISKMLTYDPLQRFTAQQALDHKYFRGLEPIIE</sequence>
<dbReference type="FunFam" id="3.30.200.20:FF:000215">
    <property type="entry name" value="Cyclin-dependent kinase 2 (CDK2L)"/>
    <property type="match status" value="1"/>
</dbReference>
<dbReference type="EC" id="2.7.11.22" evidence="2"/>
<dbReference type="SUPFAM" id="SSF56112">
    <property type="entry name" value="Protein kinase-like (PK-like)"/>
    <property type="match status" value="1"/>
</dbReference>
<evidence type="ECO:0000256" key="8">
    <source>
        <dbReference type="ARBA" id="ARBA00039266"/>
    </source>
</evidence>
<name>A0A9P6L0H8_9MICR</name>
<dbReference type="EMBL" id="SBJO01000008">
    <property type="protein sequence ID" value="KAF9764800.1"/>
    <property type="molecule type" value="Genomic_DNA"/>
</dbReference>
<protein>
    <recommendedName>
        <fullName evidence="8">Cyclin-dependent kinase 1</fullName>
        <ecNumber evidence="2">2.7.11.22</ecNumber>
    </recommendedName>
</protein>
<comment type="similarity">
    <text evidence="1">Belongs to the protein kinase superfamily. CMGC Ser/Thr protein kinase family. CDC2/CDKX subfamily.</text>
</comment>
<evidence type="ECO:0000256" key="4">
    <source>
        <dbReference type="ARBA" id="ARBA00022679"/>
    </source>
</evidence>
<dbReference type="PROSITE" id="PS00108">
    <property type="entry name" value="PROTEIN_KINASE_ST"/>
    <property type="match status" value="1"/>
</dbReference>
<evidence type="ECO:0000256" key="7">
    <source>
        <dbReference type="ARBA" id="ARBA00022840"/>
    </source>
</evidence>
<accession>A0A9P6L0H8</accession>
<dbReference type="GO" id="GO:0005524">
    <property type="term" value="F:ATP binding"/>
    <property type="evidence" value="ECO:0007669"/>
    <property type="project" value="UniProtKB-UniRule"/>
</dbReference>
<evidence type="ECO:0000313" key="14">
    <source>
        <dbReference type="EMBL" id="KAF9764800.1"/>
    </source>
</evidence>
<dbReference type="FunFam" id="1.10.510.10:FF:000611">
    <property type="entry name" value="CMGC family protein kinase"/>
    <property type="match status" value="1"/>
</dbReference>
<dbReference type="GO" id="GO:0010468">
    <property type="term" value="P:regulation of gene expression"/>
    <property type="evidence" value="ECO:0007669"/>
    <property type="project" value="TreeGrafter"/>
</dbReference>
<keyword evidence="4" id="KW-0808">Transferase</keyword>
<dbReference type="GO" id="GO:0004693">
    <property type="term" value="F:cyclin-dependent protein serine/threonine kinase activity"/>
    <property type="evidence" value="ECO:0007669"/>
    <property type="project" value="UniProtKB-EC"/>
</dbReference>
<dbReference type="InterPro" id="IPR008271">
    <property type="entry name" value="Ser/Thr_kinase_AS"/>
</dbReference>
<evidence type="ECO:0000256" key="3">
    <source>
        <dbReference type="ARBA" id="ARBA00022527"/>
    </source>
</evidence>
<dbReference type="GO" id="GO:0030332">
    <property type="term" value="F:cyclin binding"/>
    <property type="evidence" value="ECO:0007669"/>
    <property type="project" value="TreeGrafter"/>
</dbReference>
<feature type="binding site" evidence="11">
    <location>
        <position position="34"/>
    </location>
    <ligand>
        <name>ATP</name>
        <dbReference type="ChEBI" id="CHEBI:30616"/>
    </ligand>
</feature>
<comment type="catalytic activity">
    <reaction evidence="10">
        <text>L-seryl-[protein] + ATP = O-phospho-L-seryl-[protein] + ADP + H(+)</text>
        <dbReference type="Rhea" id="RHEA:17989"/>
        <dbReference type="Rhea" id="RHEA-COMP:9863"/>
        <dbReference type="Rhea" id="RHEA-COMP:11604"/>
        <dbReference type="ChEBI" id="CHEBI:15378"/>
        <dbReference type="ChEBI" id="CHEBI:29999"/>
        <dbReference type="ChEBI" id="CHEBI:30616"/>
        <dbReference type="ChEBI" id="CHEBI:83421"/>
        <dbReference type="ChEBI" id="CHEBI:456216"/>
        <dbReference type="EC" id="2.7.11.22"/>
    </reaction>
</comment>
<keyword evidence="5 11" id="KW-0547">Nucleotide-binding</keyword>
<evidence type="ECO:0000256" key="10">
    <source>
        <dbReference type="ARBA" id="ARBA00048367"/>
    </source>
</evidence>
<dbReference type="Gene3D" id="1.10.510.10">
    <property type="entry name" value="Transferase(Phosphotransferase) domain 1"/>
    <property type="match status" value="1"/>
</dbReference>
<dbReference type="SMART" id="SM00220">
    <property type="entry name" value="S_TKc"/>
    <property type="match status" value="1"/>
</dbReference>
<proteinExistence type="inferred from homology"/>
<evidence type="ECO:0000256" key="9">
    <source>
        <dbReference type="ARBA" id="ARBA00047811"/>
    </source>
</evidence>
<reference evidence="14 15" key="1">
    <citation type="journal article" date="2020" name="Genome Biol. Evol.">
        <title>Comparative genomics of strictly vertically transmitted, feminizing microsporidia endosymbionts of amphipod crustaceans.</title>
        <authorList>
            <person name="Cormier A."/>
            <person name="Chebbi M.A."/>
            <person name="Giraud I."/>
            <person name="Wattier R."/>
            <person name="Teixeira M."/>
            <person name="Gilbert C."/>
            <person name="Rigaud T."/>
            <person name="Cordaux R."/>
        </authorList>
    </citation>
    <scope>NUCLEOTIDE SEQUENCE [LARGE SCALE GENOMIC DNA]</scope>
    <source>
        <strain evidence="14 15">Ou3-Ou53</strain>
    </source>
</reference>
<keyword evidence="15" id="KW-1185">Reference proteome</keyword>
<evidence type="ECO:0000256" key="1">
    <source>
        <dbReference type="ARBA" id="ARBA00006485"/>
    </source>
</evidence>
<dbReference type="Gene3D" id="3.30.200.20">
    <property type="entry name" value="Phosphorylase Kinase, domain 1"/>
    <property type="match status" value="1"/>
</dbReference>
<gene>
    <name evidence="14" type="primary">CDC28</name>
    <name evidence="14" type="ORF">NGRA_0263</name>
</gene>
<dbReference type="AlphaFoldDB" id="A0A9P6L0H8"/>
<dbReference type="PANTHER" id="PTHR24056:SF254">
    <property type="entry name" value="CYCLIN-DEPENDENT KINASE 2"/>
    <property type="match status" value="1"/>
</dbReference>
<evidence type="ECO:0000259" key="13">
    <source>
        <dbReference type="PROSITE" id="PS50011"/>
    </source>
</evidence>
<dbReference type="InterPro" id="IPR017441">
    <property type="entry name" value="Protein_kinase_ATP_BS"/>
</dbReference>
<dbReference type="Proteomes" id="UP000740883">
    <property type="component" value="Unassembled WGS sequence"/>
</dbReference>
<evidence type="ECO:0000256" key="11">
    <source>
        <dbReference type="PROSITE-ProRule" id="PRU10141"/>
    </source>
</evidence>
<dbReference type="Pfam" id="PF00069">
    <property type="entry name" value="Pkinase"/>
    <property type="match status" value="1"/>
</dbReference>
<feature type="domain" description="Protein kinase" evidence="13">
    <location>
        <begin position="5"/>
        <end position="288"/>
    </location>
</feature>
<keyword evidence="7 11" id="KW-0067">ATP-binding</keyword>
<keyword evidence="6 14" id="KW-0418">Kinase</keyword>
<dbReference type="PANTHER" id="PTHR24056">
    <property type="entry name" value="CELL DIVISION PROTEIN KINASE"/>
    <property type="match status" value="1"/>
</dbReference>
<evidence type="ECO:0000256" key="2">
    <source>
        <dbReference type="ARBA" id="ARBA00012425"/>
    </source>
</evidence>
<dbReference type="InterPro" id="IPR050108">
    <property type="entry name" value="CDK"/>
</dbReference>